<organism evidence="1 2">
    <name type="scientific">Vitis vinifera</name>
    <name type="common">Grape</name>
    <dbReference type="NCBI Taxonomy" id="29760"/>
    <lineage>
        <taxon>Eukaryota</taxon>
        <taxon>Viridiplantae</taxon>
        <taxon>Streptophyta</taxon>
        <taxon>Embryophyta</taxon>
        <taxon>Tracheophyta</taxon>
        <taxon>Spermatophyta</taxon>
        <taxon>Magnoliopsida</taxon>
        <taxon>eudicotyledons</taxon>
        <taxon>Gunneridae</taxon>
        <taxon>Pentapetalae</taxon>
        <taxon>rosids</taxon>
        <taxon>Vitales</taxon>
        <taxon>Vitaceae</taxon>
        <taxon>Viteae</taxon>
        <taxon>Vitis</taxon>
    </lineage>
</organism>
<gene>
    <name evidence="1" type="ORF">CK203_036320</name>
</gene>
<comment type="caution">
    <text evidence="1">The sequence shown here is derived from an EMBL/GenBank/DDBJ whole genome shotgun (WGS) entry which is preliminary data.</text>
</comment>
<evidence type="ECO:0000313" key="1">
    <source>
        <dbReference type="EMBL" id="RVW87531.1"/>
    </source>
</evidence>
<dbReference type="Proteomes" id="UP000288805">
    <property type="component" value="Unassembled WGS sequence"/>
</dbReference>
<protein>
    <submittedName>
        <fullName evidence="1">Uncharacterized protein</fullName>
    </submittedName>
</protein>
<name>A0A438HST7_VITVI</name>
<dbReference type="EMBL" id="QGNW01000183">
    <property type="protein sequence ID" value="RVW87531.1"/>
    <property type="molecule type" value="Genomic_DNA"/>
</dbReference>
<dbReference type="AlphaFoldDB" id="A0A438HST7"/>
<proteinExistence type="predicted"/>
<reference evidence="1 2" key="1">
    <citation type="journal article" date="2018" name="PLoS Genet.">
        <title>Population sequencing reveals clonal diversity and ancestral inbreeding in the grapevine cultivar Chardonnay.</title>
        <authorList>
            <person name="Roach M.J."/>
            <person name="Johnson D.L."/>
            <person name="Bohlmann J."/>
            <person name="van Vuuren H.J."/>
            <person name="Jones S.J."/>
            <person name="Pretorius I.S."/>
            <person name="Schmidt S.A."/>
            <person name="Borneman A.R."/>
        </authorList>
    </citation>
    <scope>NUCLEOTIDE SEQUENCE [LARGE SCALE GENOMIC DNA]</scope>
    <source>
        <strain evidence="2">cv. Chardonnay</strain>
        <tissue evidence="1">Leaf</tissue>
    </source>
</reference>
<accession>A0A438HST7</accession>
<sequence>MKVGFSAWEATWRWILMIDQLKKRLVFSLFDVTWVMHFATRGNLYSLSYIPFARGMVSRLTVHFFDTEI</sequence>
<evidence type="ECO:0000313" key="2">
    <source>
        <dbReference type="Proteomes" id="UP000288805"/>
    </source>
</evidence>